<gene>
    <name evidence="6" type="ORF">FHI69_04635</name>
</gene>
<reference evidence="6 7" key="1">
    <citation type="submission" date="2019-06" db="EMBL/GenBank/DDBJ databases">
        <title>Genome sequence of Janthinobacterium lividum UCD_MED1.</title>
        <authorList>
            <person name="De Leon M.E."/>
            <person name="Jospin G."/>
        </authorList>
    </citation>
    <scope>NUCLEOTIDE SEQUENCE [LARGE SCALE GENOMIC DNA]</scope>
    <source>
        <strain evidence="6 7">UCD_MED1</strain>
    </source>
</reference>
<dbReference type="InterPro" id="IPR036388">
    <property type="entry name" value="WH-like_DNA-bd_sf"/>
</dbReference>
<dbReference type="Gene3D" id="3.40.190.10">
    <property type="entry name" value="Periplasmic binding protein-like II"/>
    <property type="match status" value="2"/>
</dbReference>
<organism evidence="6 7">
    <name type="scientific">Janthinobacterium lividum</name>
    <dbReference type="NCBI Taxonomy" id="29581"/>
    <lineage>
        <taxon>Bacteria</taxon>
        <taxon>Pseudomonadati</taxon>
        <taxon>Pseudomonadota</taxon>
        <taxon>Betaproteobacteria</taxon>
        <taxon>Burkholderiales</taxon>
        <taxon>Oxalobacteraceae</taxon>
        <taxon>Janthinobacterium</taxon>
    </lineage>
</organism>
<keyword evidence="2" id="KW-0805">Transcription regulation</keyword>
<dbReference type="PRINTS" id="PR00039">
    <property type="entry name" value="HTHLYSR"/>
</dbReference>
<dbReference type="GO" id="GO:0000976">
    <property type="term" value="F:transcription cis-regulatory region binding"/>
    <property type="evidence" value="ECO:0007669"/>
    <property type="project" value="TreeGrafter"/>
</dbReference>
<dbReference type="InterPro" id="IPR036390">
    <property type="entry name" value="WH_DNA-bd_sf"/>
</dbReference>
<dbReference type="InterPro" id="IPR005119">
    <property type="entry name" value="LysR_subst-bd"/>
</dbReference>
<dbReference type="EMBL" id="VDGE01000001">
    <property type="protein sequence ID" value="TNC78574.1"/>
    <property type="molecule type" value="Genomic_DNA"/>
</dbReference>
<dbReference type="PANTHER" id="PTHR30126">
    <property type="entry name" value="HTH-TYPE TRANSCRIPTIONAL REGULATOR"/>
    <property type="match status" value="1"/>
</dbReference>
<evidence type="ECO:0000313" key="7">
    <source>
        <dbReference type="Proteomes" id="UP000305681"/>
    </source>
</evidence>
<evidence type="ECO:0000313" key="6">
    <source>
        <dbReference type="EMBL" id="TNC78574.1"/>
    </source>
</evidence>
<dbReference type="Pfam" id="PF03466">
    <property type="entry name" value="LysR_substrate"/>
    <property type="match status" value="1"/>
</dbReference>
<protein>
    <submittedName>
        <fullName evidence="6">LysR family transcriptional regulator</fullName>
    </submittedName>
</protein>
<dbReference type="FunFam" id="1.10.10.10:FF:000001">
    <property type="entry name" value="LysR family transcriptional regulator"/>
    <property type="match status" value="1"/>
</dbReference>
<comment type="caution">
    <text evidence="6">The sequence shown here is derived from an EMBL/GenBank/DDBJ whole genome shotgun (WGS) entry which is preliminary data.</text>
</comment>
<dbReference type="Gene3D" id="1.10.10.10">
    <property type="entry name" value="Winged helix-like DNA-binding domain superfamily/Winged helix DNA-binding domain"/>
    <property type="match status" value="1"/>
</dbReference>
<dbReference type="SUPFAM" id="SSF46785">
    <property type="entry name" value="Winged helix' DNA-binding domain"/>
    <property type="match status" value="1"/>
</dbReference>
<accession>A0A377RTB8</accession>
<feature type="domain" description="HTH lysR-type" evidence="5">
    <location>
        <begin position="1"/>
        <end position="58"/>
    </location>
</feature>
<dbReference type="CDD" id="cd05466">
    <property type="entry name" value="PBP2_LTTR_substrate"/>
    <property type="match status" value="1"/>
</dbReference>
<keyword evidence="3" id="KW-0238">DNA-binding</keyword>
<comment type="similarity">
    <text evidence="1">Belongs to the LysR transcriptional regulatory family.</text>
</comment>
<proteinExistence type="inferred from homology"/>
<evidence type="ECO:0000256" key="1">
    <source>
        <dbReference type="ARBA" id="ARBA00009437"/>
    </source>
</evidence>
<dbReference type="GO" id="GO:0003700">
    <property type="term" value="F:DNA-binding transcription factor activity"/>
    <property type="evidence" value="ECO:0007669"/>
    <property type="project" value="InterPro"/>
</dbReference>
<dbReference type="RefSeq" id="WP_128142727.1">
    <property type="nucleotide sequence ID" value="NZ_UGJG01000004.1"/>
</dbReference>
<dbReference type="AlphaFoldDB" id="A0A377RTB8"/>
<evidence type="ECO:0000256" key="3">
    <source>
        <dbReference type="ARBA" id="ARBA00023125"/>
    </source>
</evidence>
<dbReference type="InterPro" id="IPR000847">
    <property type="entry name" value="LysR_HTH_N"/>
</dbReference>
<dbReference type="PANTHER" id="PTHR30126:SF40">
    <property type="entry name" value="HTH-TYPE TRANSCRIPTIONAL REGULATOR GLTR"/>
    <property type="match status" value="1"/>
</dbReference>
<evidence type="ECO:0000256" key="2">
    <source>
        <dbReference type="ARBA" id="ARBA00023015"/>
    </source>
</evidence>
<evidence type="ECO:0000259" key="5">
    <source>
        <dbReference type="PROSITE" id="PS50931"/>
    </source>
</evidence>
<dbReference type="PROSITE" id="PS50931">
    <property type="entry name" value="HTH_LYSR"/>
    <property type="match status" value="1"/>
</dbReference>
<dbReference type="Pfam" id="PF00126">
    <property type="entry name" value="HTH_1"/>
    <property type="match status" value="1"/>
</dbReference>
<dbReference type="Proteomes" id="UP000305681">
    <property type="component" value="Unassembled WGS sequence"/>
</dbReference>
<dbReference type="SUPFAM" id="SSF53850">
    <property type="entry name" value="Periplasmic binding protein-like II"/>
    <property type="match status" value="1"/>
</dbReference>
<keyword evidence="4" id="KW-0804">Transcription</keyword>
<name>A0A377RTB8_9BURK</name>
<evidence type="ECO:0000256" key="4">
    <source>
        <dbReference type="ARBA" id="ARBA00023163"/>
    </source>
</evidence>
<sequence>MEIHHLKTFATVAREGSITRASERLFLSQPAVSAHVKAMEDYLGLTLFERTARGMSLTSSGQRILAKAERTLNIHRELLDEANHIKGRLAGKLRIGVGGQSNNEAIGRLVRRFSEHHPEVEVSLEHGSSTGTLNGIRSGTLDAGFYNEARTPDDDLATIEVACFPVYVAAPAGMLDITEPLDWNALAELPWIFAPSSLCCGGAAEHLFKTRNFRPRRIISIDRESVTRSMLAERLGVGLLHGDTALEAQRLGEIDILCVAQSSVRNLFAHLASRAREPMFEAINDALSESGILAA</sequence>